<evidence type="ECO:0000256" key="3">
    <source>
        <dbReference type="ARBA" id="ARBA00022475"/>
    </source>
</evidence>
<accession>A0A0R2TBC5</accession>
<feature type="domain" description="ABC transmembrane type-1" evidence="8">
    <location>
        <begin position="363"/>
        <end position="557"/>
    </location>
</feature>
<dbReference type="GO" id="GO:0005886">
    <property type="term" value="C:plasma membrane"/>
    <property type="evidence" value="ECO:0007669"/>
    <property type="project" value="UniProtKB-SubCell"/>
</dbReference>
<dbReference type="PANTHER" id="PTHR30183">
    <property type="entry name" value="MOLYBDENUM TRANSPORT SYSTEM PERMEASE PROTEIN MODB"/>
    <property type="match status" value="1"/>
</dbReference>
<feature type="transmembrane region" description="Helical" evidence="7">
    <location>
        <begin position="430"/>
        <end position="449"/>
    </location>
</feature>
<evidence type="ECO:0000256" key="2">
    <source>
        <dbReference type="ARBA" id="ARBA00022448"/>
    </source>
</evidence>
<sequence length="565" mass="59850">MTWATRFLFFVLGAPLLLGSALALAPAFTQTSLVVNSTGQMGQLLPPAFLTLLSTPGIATSAITSLVSGLLTPAISLAIVFLFLAATQGNSIGNAIAKLSAPVLAIPHAAAAFALALLLAPSGVASRVVASLLGWDLPPDYLFINDPNGLALILGLVLKEAPFLLLISLAALPSLGAPRRVALARTLGYKPTTAWLLTVAPVLYPLVRLPLFAVIVFASSAVDVALILGPSLPPTLSVRLLEWFVAPEIESRQLASAAALLQLVVSLSALGIWLLFERVVARAFAPLAARGASRLSARRVTYDTALTALGNALLPLSLAFILIGIGALMLTSVGTEWRYPALVPSVWSTQQWTSALSEWRAPLFNATMIALLSVTAALALSLFMLEAQARSSVSTARIATFLYLPLLVPQVVFISGIAVLAERALLPPSLTLVAAGHFLFVLPYVYLTLQGGYARFDTRWLMLARTLGASNTVCFWRIRLPLLSTQLVTAVMLGLAISLSLYLPTQILGAGRIPTLTTEAIALVSSGNRSTIGTWALLQSALPTLCFMLALVLPRLIWSRRKGML</sequence>
<gene>
    <name evidence="9" type="ORF">ABR85_00785</name>
</gene>
<dbReference type="SUPFAM" id="SSF161098">
    <property type="entry name" value="MetI-like"/>
    <property type="match status" value="2"/>
</dbReference>
<protein>
    <recommendedName>
        <fullName evidence="8">ABC transmembrane type-1 domain-containing protein</fullName>
    </recommendedName>
</protein>
<dbReference type="EMBL" id="LICD01000003">
    <property type="protein sequence ID" value="KRO84453.1"/>
    <property type="molecule type" value="Genomic_DNA"/>
</dbReference>
<evidence type="ECO:0000256" key="1">
    <source>
        <dbReference type="ARBA" id="ARBA00004651"/>
    </source>
</evidence>
<keyword evidence="3" id="KW-1003">Cell membrane</keyword>
<evidence type="ECO:0000313" key="10">
    <source>
        <dbReference type="Proteomes" id="UP000051242"/>
    </source>
</evidence>
<feature type="transmembrane region" description="Helical" evidence="7">
    <location>
        <begin position="480"/>
        <end position="503"/>
    </location>
</feature>
<feature type="transmembrane region" description="Helical" evidence="7">
    <location>
        <begin position="150"/>
        <end position="172"/>
    </location>
</feature>
<feature type="transmembrane region" description="Helical" evidence="7">
    <location>
        <begin position="363"/>
        <end position="385"/>
    </location>
</feature>
<feature type="transmembrane region" description="Helical" evidence="7">
    <location>
        <begin position="253"/>
        <end position="276"/>
    </location>
</feature>
<keyword evidence="6 7" id="KW-0472">Membrane</keyword>
<dbReference type="AlphaFoldDB" id="A0A0R2TBC5"/>
<proteinExistence type="predicted"/>
<feature type="transmembrane region" description="Helical" evidence="7">
    <location>
        <begin position="535"/>
        <end position="558"/>
    </location>
</feature>
<evidence type="ECO:0000256" key="6">
    <source>
        <dbReference type="ARBA" id="ARBA00023136"/>
    </source>
</evidence>
<feature type="transmembrane region" description="Helical" evidence="7">
    <location>
        <begin position="105"/>
        <end position="130"/>
    </location>
</feature>
<reference evidence="9 10" key="1">
    <citation type="submission" date="2015-10" db="EMBL/GenBank/DDBJ databases">
        <title>Metagenome-Assembled Genomes uncover a global brackish microbiome.</title>
        <authorList>
            <person name="Hugerth L.W."/>
            <person name="Larsson J."/>
            <person name="Alneberg J."/>
            <person name="Lindh M.V."/>
            <person name="Legrand C."/>
            <person name="Pinhassi J."/>
            <person name="Andersson A.F."/>
        </authorList>
    </citation>
    <scope>NUCLEOTIDE SEQUENCE [LARGE SCALE GENOMIC DNA]</scope>
    <source>
        <strain evidence="9">BACL22 MAG-120619-bin3</strain>
    </source>
</reference>
<feature type="domain" description="ABC transmembrane type-1" evidence="8">
    <location>
        <begin position="58"/>
        <end position="273"/>
    </location>
</feature>
<evidence type="ECO:0000256" key="7">
    <source>
        <dbReference type="SAM" id="Phobius"/>
    </source>
</evidence>
<evidence type="ECO:0000259" key="8">
    <source>
        <dbReference type="PROSITE" id="PS50928"/>
    </source>
</evidence>
<evidence type="ECO:0000256" key="5">
    <source>
        <dbReference type="ARBA" id="ARBA00022989"/>
    </source>
</evidence>
<feature type="transmembrane region" description="Helical" evidence="7">
    <location>
        <begin position="308"/>
        <end position="330"/>
    </location>
</feature>
<comment type="subcellular location">
    <subcellularLocation>
        <location evidence="1">Cell membrane</location>
        <topology evidence="1">Multi-pass membrane protein</topology>
    </subcellularLocation>
</comment>
<dbReference type="PROSITE" id="PS50928">
    <property type="entry name" value="ABC_TM1"/>
    <property type="match status" value="2"/>
</dbReference>
<organism evidence="9 10">
    <name type="scientific">OM182 bacterium BACL3 MAG-120619-bin3</name>
    <dbReference type="NCBI Taxonomy" id="1655593"/>
    <lineage>
        <taxon>Bacteria</taxon>
        <taxon>Pseudomonadati</taxon>
        <taxon>Pseudomonadota</taxon>
        <taxon>Gammaproteobacteria</taxon>
        <taxon>OMG group</taxon>
        <taxon>OM182 clade</taxon>
    </lineage>
</organism>
<dbReference type="CDD" id="cd06261">
    <property type="entry name" value="TM_PBP2"/>
    <property type="match status" value="1"/>
</dbReference>
<dbReference type="InterPro" id="IPR000515">
    <property type="entry name" value="MetI-like"/>
</dbReference>
<dbReference type="InterPro" id="IPR035906">
    <property type="entry name" value="MetI-like_sf"/>
</dbReference>
<keyword evidence="5 7" id="KW-1133">Transmembrane helix</keyword>
<feature type="transmembrane region" description="Helical" evidence="7">
    <location>
        <begin position="58"/>
        <end position="84"/>
    </location>
</feature>
<keyword evidence="4 7" id="KW-0812">Transmembrane</keyword>
<feature type="transmembrane region" description="Helical" evidence="7">
    <location>
        <begin position="397"/>
        <end position="418"/>
    </location>
</feature>
<evidence type="ECO:0000313" key="9">
    <source>
        <dbReference type="EMBL" id="KRO84453.1"/>
    </source>
</evidence>
<dbReference type="Gene3D" id="1.10.3720.10">
    <property type="entry name" value="MetI-like"/>
    <property type="match status" value="2"/>
</dbReference>
<dbReference type="Proteomes" id="UP000051242">
    <property type="component" value="Unassembled WGS sequence"/>
</dbReference>
<name>A0A0R2TBC5_9GAMM</name>
<dbReference type="GO" id="GO:0055085">
    <property type="term" value="P:transmembrane transport"/>
    <property type="evidence" value="ECO:0007669"/>
    <property type="project" value="InterPro"/>
</dbReference>
<keyword evidence="2" id="KW-0813">Transport</keyword>
<evidence type="ECO:0000256" key="4">
    <source>
        <dbReference type="ARBA" id="ARBA00022692"/>
    </source>
</evidence>
<dbReference type="PANTHER" id="PTHR30183:SF6">
    <property type="entry name" value="INNER MEMBRANE ABC TRANSPORTER PERMEASE PROTEIN YNJC"/>
    <property type="match status" value="1"/>
</dbReference>
<comment type="caution">
    <text evidence="9">The sequence shown here is derived from an EMBL/GenBank/DDBJ whole genome shotgun (WGS) entry which is preliminary data.</text>
</comment>